<dbReference type="EMBL" id="JAPDRQ010000005">
    <property type="protein sequence ID" value="KAJ9664007.1"/>
    <property type="molecule type" value="Genomic_DNA"/>
</dbReference>
<sequence>MATTTLTTTTTDPIRLEPSRGWTNTSFDQDSALSTTHTVRPEEFHHVDEDAPPPPDAIDALPNGGYGWTIVTTCAVFTFWTNGWLTTWGVLQAAIISSHTLPVSTSTITFVGSLALGLCVAFGLIATRLIRMFGARIICTTGILFMSLGTILASLTIKNIGGLFCTAGAMVGIGISLLYTASNVVPVHYFSTKLGMANGLVKMGGGIGTTVIAVASQELIAKVGVPWTFRTIGLLMLVTGIPCALLTKERTRGGSGPFVDWGMLRNVPFLCTCLAGMVCTFALFVPSFFLPLFAHSIGLSASTGAGLVAGFGLSTTIGRIAAGVACDKVGSMNTLLITMFFNTVSMLAIWPVSSTLAPLVIFAAINGIANGAFFVALPTAIVAMVGPGLATVAMGMATTAWTFGYLLGGPIAAVLIMSKGADKETSIEPYRAAIFYSGGVAFLSGVFVFAARFKMDMKVIKKL</sequence>
<keyword evidence="2" id="KW-1185">Reference proteome</keyword>
<organism evidence="1 2">
    <name type="scientific">Neophaeococcomyces mojaviensis</name>
    <dbReference type="NCBI Taxonomy" id="3383035"/>
    <lineage>
        <taxon>Eukaryota</taxon>
        <taxon>Fungi</taxon>
        <taxon>Dikarya</taxon>
        <taxon>Ascomycota</taxon>
        <taxon>Pezizomycotina</taxon>
        <taxon>Eurotiomycetes</taxon>
        <taxon>Chaetothyriomycetidae</taxon>
        <taxon>Chaetothyriales</taxon>
        <taxon>Chaetothyriales incertae sedis</taxon>
        <taxon>Neophaeococcomyces</taxon>
    </lineage>
</organism>
<dbReference type="Proteomes" id="UP001172386">
    <property type="component" value="Unassembled WGS sequence"/>
</dbReference>
<proteinExistence type="predicted"/>
<gene>
    <name evidence="1" type="ORF">H2198_000510</name>
</gene>
<name>A0ACC3AK38_9EURO</name>
<accession>A0ACC3AK38</accession>
<comment type="caution">
    <text evidence="1">The sequence shown here is derived from an EMBL/GenBank/DDBJ whole genome shotgun (WGS) entry which is preliminary data.</text>
</comment>
<evidence type="ECO:0000313" key="1">
    <source>
        <dbReference type="EMBL" id="KAJ9664007.1"/>
    </source>
</evidence>
<evidence type="ECO:0000313" key="2">
    <source>
        <dbReference type="Proteomes" id="UP001172386"/>
    </source>
</evidence>
<protein>
    <submittedName>
        <fullName evidence="1">Uncharacterized protein</fullName>
    </submittedName>
</protein>
<reference evidence="1" key="1">
    <citation type="submission" date="2022-10" db="EMBL/GenBank/DDBJ databases">
        <title>Culturing micro-colonial fungi from biological soil crusts in the Mojave desert and describing Neophaeococcomyces mojavensis, and introducing the new genera and species Taxawa tesnikishii.</title>
        <authorList>
            <person name="Kurbessoian T."/>
            <person name="Stajich J.E."/>
        </authorList>
    </citation>
    <scope>NUCLEOTIDE SEQUENCE</scope>
    <source>
        <strain evidence="1">JES_112</strain>
    </source>
</reference>